<dbReference type="PANTHER" id="PTHR47974">
    <property type="entry name" value="OS07G0415500 PROTEIN"/>
    <property type="match status" value="1"/>
</dbReference>
<dbReference type="Gene3D" id="2.90.10.10">
    <property type="entry name" value="Bulb-type lectin domain"/>
    <property type="match status" value="1"/>
</dbReference>
<dbReference type="PANTHER" id="PTHR47974:SF19">
    <property type="entry name" value="RECEPTOR-LIKE SERINE_THREONINE-PROTEIN KINASE"/>
    <property type="match status" value="1"/>
</dbReference>
<keyword evidence="3 13" id="KW-0808">Transferase</keyword>
<evidence type="ECO:0000259" key="19">
    <source>
        <dbReference type="PROSITE" id="PS50948"/>
    </source>
</evidence>
<dbReference type="Pfam" id="PF00954">
    <property type="entry name" value="S_locus_glycop"/>
    <property type="match status" value="1"/>
</dbReference>
<dbReference type="InterPro" id="IPR017441">
    <property type="entry name" value="Protein_kinase_ATP_BS"/>
</dbReference>
<dbReference type="FunFam" id="1.10.510.10:FF:000227">
    <property type="entry name" value="Serine/threonine-protein kinase"/>
    <property type="match status" value="1"/>
</dbReference>
<feature type="domain" description="Apple" evidence="19">
    <location>
        <begin position="342"/>
        <end position="421"/>
    </location>
</feature>
<dbReference type="InterPro" id="IPR000719">
    <property type="entry name" value="Prot_kinase_dom"/>
</dbReference>
<comment type="caution">
    <text evidence="20">The sequence shown here is derived from an EMBL/GenBank/DDBJ whole genome shotgun (WGS) entry which is preliminary data.</text>
</comment>
<evidence type="ECO:0000256" key="14">
    <source>
        <dbReference type="PROSITE-ProRule" id="PRU10141"/>
    </source>
</evidence>
<protein>
    <recommendedName>
        <fullName evidence="13">Receptor-like serine/threonine-protein kinase</fullName>
        <ecNumber evidence="13">2.7.11.1</ecNumber>
    </recommendedName>
</protein>
<evidence type="ECO:0000256" key="7">
    <source>
        <dbReference type="ARBA" id="ARBA00022777"/>
    </source>
</evidence>
<sequence>MGIESKICHIYLLILILSLEIHLSVASNAISTGQSLTGNQTITSEGGMYELGFFKPGNSLNYYLGIWYKQVSVQTLVWVANRDKPFFNTSSELTLSEDGNLLLSNQFNNPIWSTNSSSSLLNTTVAVLLDNGNFVLRNVSNSSSIIWQSFYYPTDTLLFNGRVGRNKITGEVQLLSSWTNLENPSPGMFTLEIDPEGSSQYYLVWNKSQRYWTSGLWNGQTFANIPELTTKYFSDIEFVSNERETYFTYSYQDTSLISRFVLDISGQIRQYKWLNNSQEWVLMWSRPNNPCDAFSVCGSFGNCSTKFSPICRCLHGFEPSSPKDWNLSDWSGGCVRKTPLRCGDKRQGDRFQMMPNMQWPTNFQKYKVQSIKECQSACLTNCSCSAYSYIVECLIWGGGLRNLKELSAGDVNGGDIFIRLAASELPQTTNSKKIFNLAILAVGVVGLGLFGIIVVRIWRCRERRFIAPSWAARVPSGPFKYRELQIATKNFSEKLGAGSFGSVFKGTLSDSTPVAVKMLEGSRQGEKEFRAEVITIGRIQHVNLVRLRGFCSESAKRLLVYDHMPNGSLDKHLFRKDSQLEWKVRYQVALGIAKGLSYLHEKCRECIIHCDIKPENILLDVDFCPKVADFGLSKLFGRHFSRVLTTMRGTRGYLAPEWISGLPITSKADVYSYGMMLLEIVSGRRNLDQPKDGNFEFFPICVARRLHNGEEILSLLDYKLEGDADLEELKRACIVACWCIQDDEKNRPSMGHIVQFLEGIYELSTPPIPLDLQCLVDNLGYQETSGSSSQIYSNT</sequence>
<keyword evidence="8 13" id="KW-0067">ATP-binding</keyword>
<dbReference type="GO" id="GO:0005524">
    <property type="term" value="F:ATP binding"/>
    <property type="evidence" value="ECO:0007669"/>
    <property type="project" value="UniProtKB-UniRule"/>
</dbReference>
<keyword evidence="7 13" id="KW-0418">Kinase</keyword>
<dbReference type="Proteomes" id="UP000541444">
    <property type="component" value="Unassembled WGS sequence"/>
</dbReference>
<evidence type="ECO:0000256" key="6">
    <source>
        <dbReference type="ARBA" id="ARBA00022741"/>
    </source>
</evidence>
<feature type="domain" description="Protein kinase" evidence="17">
    <location>
        <begin position="489"/>
        <end position="757"/>
    </location>
</feature>
<evidence type="ECO:0000256" key="5">
    <source>
        <dbReference type="ARBA" id="ARBA00022729"/>
    </source>
</evidence>
<dbReference type="Gene3D" id="1.10.510.10">
    <property type="entry name" value="Transferase(Phosphotransferase) domain 1"/>
    <property type="match status" value="1"/>
</dbReference>
<dbReference type="FunFam" id="2.90.10.10:FF:000002">
    <property type="entry name" value="Serine/threonine-protein kinase"/>
    <property type="match status" value="1"/>
</dbReference>
<dbReference type="SMART" id="SM00220">
    <property type="entry name" value="S_TKc"/>
    <property type="match status" value="1"/>
</dbReference>
<keyword evidence="11" id="KW-1015">Disulfide bond</keyword>
<keyword evidence="21" id="KW-1185">Reference proteome</keyword>
<dbReference type="PROSITE" id="PS50948">
    <property type="entry name" value="PAN"/>
    <property type="match status" value="1"/>
</dbReference>
<evidence type="ECO:0000256" key="16">
    <source>
        <dbReference type="SAM" id="SignalP"/>
    </source>
</evidence>
<evidence type="ECO:0000256" key="2">
    <source>
        <dbReference type="ARBA" id="ARBA00022527"/>
    </source>
</evidence>
<dbReference type="GO" id="GO:0004674">
    <property type="term" value="F:protein serine/threonine kinase activity"/>
    <property type="evidence" value="ECO:0007669"/>
    <property type="project" value="UniProtKB-KW"/>
</dbReference>
<feature type="chain" id="PRO_5029713787" description="Receptor-like serine/threonine-protein kinase" evidence="16">
    <location>
        <begin position="27"/>
        <end position="795"/>
    </location>
</feature>
<feature type="signal peptide" evidence="16">
    <location>
        <begin position="1"/>
        <end position="26"/>
    </location>
</feature>
<dbReference type="GO" id="GO:0016020">
    <property type="term" value="C:membrane"/>
    <property type="evidence" value="ECO:0007669"/>
    <property type="project" value="UniProtKB-SubCell"/>
</dbReference>
<dbReference type="Gene3D" id="3.30.200.20">
    <property type="entry name" value="Phosphorylase Kinase, domain 1"/>
    <property type="match status" value="1"/>
</dbReference>
<keyword evidence="9 15" id="KW-1133">Transmembrane helix</keyword>
<evidence type="ECO:0000256" key="10">
    <source>
        <dbReference type="ARBA" id="ARBA00023136"/>
    </source>
</evidence>
<dbReference type="CDD" id="cd01098">
    <property type="entry name" value="PAN_AP_plant"/>
    <property type="match status" value="1"/>
</dbReference>
<keyword evidence="12" id="KW-0325">Glycoprotein</keyword>
<dbReference type="SMART" id="SM00473">
    <property type="entry name" value="PAN_AP"/>
    <property type="match status" value="1"/>
</dbReference>
<comment type="similarity">
    <text evidence="13">Belongs to the protein kinase superfamily. Ser/Thr protein kinase family.</text>
</comment>
<evidence type="ECO:0000256" key="12">
    <source>
        <dbReference type="ARBA" id="ARBA00023180"/>
    </source>
</evidence>
<dbReference type="InterPro" id="IPR036426">
    <property type="entry name" value="Bulb-type_lectin_dom_sf"/>
</dbReference>
<evidence type="ECO:0000256" key="1">
    <source>
        <dbReference type="ARBA" id="ARBA00004167"/>
    </source>
</evidence>
<dbReference type="SUPFAM" id="SSF56112">
    <property type="entry name" value="Protein kinase-like (PK-like)"/>
    <property type="match status" value="1"/>
</dbReference>
<dbReference type="InterPro" id="IPR011009">
    <property type="entry name" value="Kinase-like_dom_sf"/>
</dbReference>
<keyword evidence="2 13" id="KW-0723">Serine/threonine-protein kinase</keyword>
<keyword evidence="10 15" id="KW-0472">Membrane</keyword>
<dbReference type="FunFam" id="3.30.200.20:FF:000178">
    <property type="entry name" value="serine/threonine-protein kinase PBS1-like"/>
    <property type="match status" value="1"/>
</dbReference>
<evidence type="ECO:0000256" key="11">
    <source>
        <dbReference type="ARBA" id="ARBA00023157"/>
    </source>
</evidence>
<dbReference type="InterPro" id="IPR003609">
    <property type="entry name" value="Pan_app"/>
</dbReference>
<dbReference type="InterPro" id="IPR001480">
    <property type="entry name" value="Bulb-type_lectin_dom"/>
</dbReference>
<evidence type="ECO:0000259" key="18">
    <source>
        <dbReference type="PROSITE" id="PS50927"/>
    </source>
</evidence>
<name>A0A7J7M9K4_9MAGN</name>
<dbReference type="PROSITE" id="PS50927">
    <property type="entry name" value="BULB_LECTIN"/>
    <property type="match status" value="1"/>
</dbReference>
<organism evidence="20 21">
    <name type="scientific">Kingdonia uniflora</name>
    <dbReference type="NCBI Taxonomy" id="39325"/>
    <lineage>
        <taxon>Eukaryota</taxon>
        <taxon>Viridiplantae</taxon>
        <taxon>Streptophyta</taxon>
        <taxon>Embryophyta</taxon>
        <taxon>Tracheophyta</taxon>
        <taxon>Spermatophyta</taxon>
        <taxon>Magnoliopsida</taxon>
        <taxon>Ranunculales</taxon>
        <taxon>Circaeasteraceae</taxon>
        <taxon>Kingdonia</taxon>
    </lineage>
</organism>
<accession>A0A7J7M9K4</accession>
<dbReference type="SMART" id="SM00108">
    <property type="entry name" value="B_lectin"/>
    <property type="match status" value="1"/>
</dbReference>
<comment type="subcellular location">
    <subcellularLocation>
        <location evidence="1">Membrane</location>
        <topology evidence="1">Single-pass membrane protein</topology>
    </subcellularLocation>
</comment>
<dbReference type="PROSITE" id="PS00108">
    <property type="entry name" value="PROTEIN_KINASE_ST"/>
    <property type="match status" value="1"/>
</dbReference>
<dbReference type="InterPro" id="IPR008271">
    <property type="entry name" value="Ser/Thr_kinase_AS"/>
</dbReference>
<dbReference type="Pfam" id="PF08276">
    <property type="entry name" value="PAN_2"/>
    <property type="match status" value="1"/>
</dbReference>
<keyword evidence="6 13" id="KW-0547">Nucleotide-binding</keyword>
<evidence type="ECO:0000313" key="20">
    <source>
        <dbReference type="EMBL" id="KAF6151569.1"/>
    </source>
</evidence>
<evidence type="ECO:0000256" key="15">
    <source>
        <dbReference type="SAM" id="Phobius"/>
    </source>
</evidence>
<dbReference type="OrthoDB" id="643280at2759"/>
<evidence type="ECO:0000256" key="9">
    <source>
        <dbReference type="ARBA" id="ARBA00022989"/>
    </source>
</evidence>
<dbReference type="Pfam" id="PF01453">
    <property type="entry name" value="B_lectin"/>
    <property type="match status" value="1"/>
</dbReference>
<feature type="binding site" evidence="14">
    <location>
        <position position="517"/>
    </location>
    <ligand>
        <name>ATP</name>
        <dbReference type="ChEBI" id="CHEBI:30616"/>
    </ligand>
</feature>
<evidence type="ECO:0000256" key="8">
    <source>
        <dbReference type="ARBA" id="ARBA00022840"/>
    </source>
</evidence>
<comment type="catalytic activity">
    <reaction evidence="13">
        <text>L-threonyl-[protein] + ATP = O-phospho-L-threonyl-[protein] + ADP + H(+)</text>
        <dbReference type="Rhea" id="RHEA:46608"/>
        <dbReference type="Rhea" id="RHEA-COMP:11060"/>
        <dbReference type="Rhea" id="RHEA-COMP:11605"/>
        <dbReference type="ChEBI" id="CHEBI:15378"/>
        <dbReference type="ChEBI" id="CHEBI:30013"/>
        <dbReference type="ChEBI" id="CHEBI:30616"/>
        <dbReference type="ChEBI" id="CHEBI:61977"/>
        <dbReference type="ChEBI" id="CHEBI:456216"/>
        <dbReference type="EC" id="2.7.11.1"/>
    </reaction>
</comment>
<gene>
    <name evidence="20" type="ORF">GIB67_021755</name>
</gene>
<keyword evidence="4 15" id="KW-0812">Transmembrane</keyword>
<comment type="catalytic activity">
    <reaction evidence="13">
        <text>L-seryl-[protein] + ATP = O-phospho-L-seryl-[protein] + ADP + H(+)</text>
        <dbReference type="Rhea" id="RHEA:17989"/>
        <dbReference type="Rhea" id="RHEA-COMP:9863"/>
        <dbReference type="Rhea" id="RHEA-COMP:11604"/>
        <dbReference type="ChEBI" id="CHEBI:15378"/>
        <dbReference type="ChEBI" id="CHEBI:29999"/>
        <dbReference type="ChEBI" id="CHEBI:30616"/>
        <dbReference type="ChEBI" id="CHEBI:83421"/>
        <dbReference type="ChEBI" id="CHEBI:456216"/>
        <dbReference type="EC" id="2.7.11.1"/>
    </reaction>
</comment>
<feature type="domain" description="Bulb-type lectin" evidence="18">
    <location>
        <begin position="27"/>
        <end position="149"/>
    </location>
</feature>
<evidence type="ECO:0000256" key="3">
    <source>
        <dbReference type="ARBA" id="ARBA00022679"/>
    </source>
</evidence>
<dbReference type="EC" id="2.7.11.1" evidence="13"/>
<dbReference type="AlphaFoldDB" id="A0A7J7M9K4"/>
<dbReference type="PIRSF" id="PIRSF000641">
    <property type="entry name" value="SRK"/>
    <property type="match status" value="1"/>
</dbReference>
<keyword evidence="5 16" id="KW-0732">Signal</keyword>
<dbReference type="GO" id="GO:0048544">
    <property type="term" value="P:recognition of pollen"/>
    <property type="evidence" value="ECO:0007669"/>
    <property type="project" value="InterPro"/>
</dbReference>
<dbReference type="CDD" id="cd14066">
    <property type="entry name" value="STKc_IRAK"/>
    <property type="match status" value="1"/>
</dbReference>
<evidence type="ECO:0000259" key="17">
    <source>
        <dbReference type="PROSITE" id="PS50011"/>
    </source>
</evidence>
<proteinExistence type="inferred from homology"/>
<feature type="transmembrane region" description="Helical" evidence="15">
    <location>
        <begin position="434"/>
        <end position="455"/>
    </location>
</feature>
<reference evidence="20 21" key="1">
    <citation type="journal article" date="2020" name="IScience">
        <title>Genome Sequencing of the Endangered Kingdonia uniflora (Circaeasteraceae, Ranunculales) Reveals Potential Mechanisms of Evolutionary Specialization.</title>
        <authorList>
            <person name="Sun Y."/>
            <person name="Deng T."/>
            <person name="Zhang A."/>
            <person name="Moore M.J."/>
            <person name="Landis J.B."/>
            <person name="Lin N."/>
            <person name="Zhang H."/>
            <person name="Zhang X."/>
            <person name="Huang J."/>
            <person name="Zhang X."/>
            <person name="Sun H."/>
            <person name="Wang H."/>
        </authorList>
    </citation>
    <scope>NUCLEOTIDE SEQUENCE [LARGE SCALE GENOMIC DNA]</scope>
    <source>
        <strain evidence="20">TB1705</strain>
        <tissue evidence="20">Leaf</tissue>
    </source>
</reference>
<evidence type="ECO:0000313" key="21">
    <source>
        <dbReference type="Proteomes" id="UP000541444"/>
    </source>
</evidence>
<dbReference type="SUPFAM" id="SSF51110">
    <property type="entry name" value="alpha-D-mannose-specific plant lectins"/>
    <property type="match status" value="1"/>
</dbReference>
<evidence type="ECO:0000256" key="4">
    <source>
        <dbReference type="ARBA" id="ARBA00022692"/>
    </source>
</evidence>
<dbReference type="CDD" id="cd00028">
    <property type="entry name" value="B_lectin"/>
    <property type="match status" value="1"/>
</dbReference>
<evidence type="ECO:0000256" key="13">
    <source>
        <dbReference type="PIRNR" id="PIRNR000641"/>
    </source>
</evidence>
<dbReference type="PROSITE" id="PS00107">
    <property type="entry name" value="PROTEIN_KINASE_ATP"/>
    <property type="match status" value="1"/>
</dbReference>
<dbReference type="PROSITE" id="PS50011">
    <property type="entry name" value="PROTEIN_KINASE_DOM"/>
    <property type="match status" value="1"/>
</dbReference>
<dbReference type="Pfam" id="PF00069">
    <property type="entry name" value="Pkinase"/>
    <property type="match status" value="1"/>
</dbReference>
<dbReference type="InterPro" id="IPR024171">
    <property type="entry name" value="SRK-like_kinase"/>
</dbReference>
<dbReference type="InterPro" id="IPR000858">
    <property type="entry name" value="S_locus_glycoprot_dom"/>
</dbReference>
<dbReference type="EMBL" id="JACGCM010001686">
    <property type="protein sequence ID" value="KAF6151569.1"/>
    <property type="molecule type" value="Genomic_DNA"/>
</dbReference>